<dbReference type="WBParaSite" id="RSKR_0000677200.1">
    <property type="protein sequence ID" value="RSKR_0000677200.1"/>
    <property type="gene ID" value="RSKR_0000677200"/>
</dbReference>
<reference evidence="2" key="1">
    <citation type="submission" date="2016-11" db="UniProtKB">
        <authorList>
            <consortium name="WormBaseParasite"/>
        </authorList>
    </citation>
    <scope>IDENTIFICATION</scope>
    <source>
        <strain evidence="2">KR3021</strain>
    </source>
</reference>
<dbReference type="Proteomes" id="UP000095286">
    <property type="component" value="Unplaced"/>
</dbReference>
<sequence length="81" mass="9526">MGHSNHKKGGPHHKGEYKQWKKSYKPLNKDNYVVEEVLGVGTVRYASRDSYNDILNMPHCDMESWIFSIIEIHDPEALLWR</sequence>
<accession>A0AC35U2Z6</accession>
<protein>
    <submittedName>
        <fullName evidence="2">Protein kinase domain-containing protein</fullName>
    </submittedName>
</protein>
<proteinExistence type="predicted"/>
<evidence type="ECO:0000313" key="2">
    <source>
        <dbReference type="WBParaSite" id="RSKR_0000677200.1"/>
    </source>
</evidence>
<evidence type="ECO:0000313" key="1">
    <source>
        <dbReference type="Proteomes" id="UP000095286"/>
    </source>
</evidence>
<name>A0AC35U2Z6_9BILA</name>
<organism evidence="1 2">
    <name type="scientific">Rhabditophanes sp. KR3021</name>
    <dbReference type="NCBI Taxonomy" id="114890"/>
    <lineage>
        <taxon>Eukaryota</taxon>
        <taxon>Metazoa</taxon>
        <taxon>Ecdysozoa</taxon>
        <taxon>Nematoda</taxon>
        <taxon>Chromadorea</taxon>
        <taxon>Rhabditida</taxon>
        <taxon>Tylenchina</taxon>
        <taxon>Panagrolaimomorpha</taxon>
        <taxon>Strongyloidoidea</taxon>
        <taxon>Alloionematidae</taxon>
        <taxon>Rhabditophanes</taxon>
    </lineage>
</organism>